<dbReference type="CDD" id="cd08504">
    <property type="entry name" value="PBP2_OppA"/>
    <property type="match status" value="1"/>
</dbReference>
<sequence>MLLTNGKPTLSAQQNLTIPLIGMTDTPSFNPTDQPDASTKILMNMLYSGLVRTDKNLQVIPDQATWTISADQKQYIFHLKPQIMFGDGSPVTAQTYIDSWTYAARPSNQSPLVSRLMYAIVGARDIHEGHAQTLAGVKAIDEHTIQVTLSKPTPYFLAALADPLFMPINQKYLHSYSQKATAITAAQQGLGTGPFVVKDVTGAVKMTLIPNSHYYGHKLITQQVNVYFVNDPRVAYIANRAGRYDLVWDLEQQDQQPAVKLAGFVRTELLQTDTLFFDTSKAPFNAVSVRQAFAQSLDKQNFAHTVMQDSVAPAETLLPPDMPGYQEQKPTFAASKARALLKTAYPDVSKFPTVTFAYPDSQVSPTMAQSLQNMWQKSLGIQINLRPLEDMAYQQALADHSIQFGFISWHAEIADPYFFAEKFLSDSKQNVSQWHNPAYDQLIEQAENATGSQRLALYHEAEQKILTNAIVIPLDHQQLAALIPNWLQGISINSNGLYFGDWSDVAILNHKE</sequence>
<evidence type="ECO:0000313" key="7">
    <source>
        <dbReference type="Proteomes" id="UP000635565"/>
    </source>
</evidence>
<comment type="similarity">
    <text evidence="2">Belongs to the bacterial solute-binding protein 5 family.</text>
</comment>
<keyword evidence="7" id="KW-1185">Reference proteome</keyword>
<dbReference type="Gene3D" id="3.90.76.10">
    <property type="entry name" value="Dipeptide-binding Protein, Domain 1"/>
    <property type="match status" value="1"/>
</dbReference>
<protein>
    <submittedName>
        <fullName evidence="6">Deoxycholate-binding periplasmic protein YgiS</fullName>
    </submittedName>
</protein>
<organism evidence="6 7">
    <name type="scientific">Dictyobacter formicarum</name>
    <dbReference type="NCBI Taxonomy" id="2778368"/>
    <lineage>
        <taxon>Bacteria</taxon>
        <taxon>Bacillati</taxon>
        <taxon>Chloroflexota</taxon>
        <taxon>Ktedonobacteria</taxon>
        <taxon>Ktedonobacterales</taxon>
        <taxon>Dictyobacteraceae</taxon>
        <taxon>Dictyobacter</taxon>
    </lineage>
</organism>
<dbReference type="PIRSF" id="PIRSF002741">
    <property type="entry name" value="MppA"/>
    <property type="match status" value="1"/>
</dbReference>
<dbReference type="InterPro" id="IPR030678">
    <property type="entry name" value="Peptide/Ni-bd"/>
</dbReference>
<dbReference type="Gene3D" id="3.10.105.10">
    <property type="entry name" value="Dipeptide-binding Protein, Domain 3"/>
    <property type="match status" value="1"/>
</dbReference>
<evidence type="ECO:0000256" key="2">
    <source>
        <dbReference type="ARBA" id="ARBA00005695"/>
    </source>
</evidence>
<evidence type="ECO:0000256" key="4">
    <source>
        <dbReference type="ARBA" id="ARBA00022729"/>
    </source>
</evidence>
<dbReference type="EMBL" id="BNJJ01000002">
    <property type="protein sequence ID" value="GHO82905.1"/>
    <property type="molecule type" value="Genomic_DNA"/>
</dbReference>
<dbReference type="Proteomes" id="UP000635565">
    <property type="component" value="Unassembled WGS sequence"/>
</dbReference>
<accession>A0ABQ3VAU2</accession>
<dbReference type="Pfam" id="PF00496">
    <property type="entry name" value="SBP_bac_5"/>
    <property type="match status" value="1"/>
</dbReference>
<evidence type="ECO:0000259" key="5">
    <source>
        <dbReference type="Pfam" id="PF00496"/>
    </source>
</evidence>
<name>A0ABQ3VAU2_9CHLR</name>
<gene>
    <name evidence="6" type="primary">ygiS</name>
    <name evidence="6" type="ORF">KSZ_09110</name>
</gene>
<reference evidence="6 7" key="1">
    <citation type="journal article" date="2021" name="Int. J. Syst. Evol. Microbiol.">
        <title>Reticulibacter mediterranei gen. nov., sp. nov., within the new family Reticulibacteraceae fam. nov., and Ktedonospora formicarum gen. nov., sp. nov., Ktedonobacter robiniae sp. nov., Dictyobacter formicarum sp. nov. and Dictyobacter arantiisoli sp. nov., belonging to the class Ktedonobacteria.</title>
        <authorList>
            <person name="Yabe S."/>
            <person name="Zheng Y."/>
            <person name="Wang C.M."/>
            <person name="Sakai Y."/>
            <person name="Abe K."/>
            <person name="Yokota A."/>
            <person name="Donadio S."/>
            <person name="Cavaletti L."/>
            <person name="Monciardini P."/>
        </authorList>
    </citation>
    <scope>NUCLEOTIDE SEQUENCE [LARGE SCALE GENOMIC DNA]</scope>
    <source>
        <strain evidence="6 7">SOSP1-9</strain>
    </source>
</reference>
<dbReference type="InterPro" id="IPR000914">
    <property type="entry name" value="SBP_5_dom"/>
</dbReference>
<dbReference type="PANTHER" id="PTHR30290">
    <property type="entry name" value="PERIPLASMIC BINDING COMPONENT OF ABC TRANSPORTER"/>
    <property type="match status" value="1"/>
</dbReference>
<feature type="domain" description="Solute-binding protein family 5" evidence="5">
    <location>
        <begin position="65"/>
        <end position="429"/>
    </location>
</feature>
<comment type="subcellular location">
    <subcellularLocation>
        <location evidence="1">Cell envelope</location>
    </subcellularLocation>
</comment>
<evidence type="ECO:0000256" key="1">
    <source>
        <dbReference type="ARBA" id="ARBA00004196"/>
    </source>
</evidence>
<dbReference type="Gene3D" id="3.40.190.10">
    <property type="entry name" value="Periplasmic binding protein-like II"/>
    <property type="match status" value="1"/>
</dbReference>
<dbReference type="InterPro" id="IPR039424">
    <property type="entry name" value="SBP_5"/>
</dbReference>
<keyword evidence="3" id="KW-0813">Transport</keyword>
<dbReference type="PANTHER" id="PTHR30290:SF10">
    <property type="entry name" value="PERIPLASMIC OLIGOPEPTIDE-BINDING PROTEIN-RELATED"/>
    <property type="match status" value="1"/>
</dbReference>
<keyword evidence="4" id="KW-0732">Signal</keyword>
<comment type="caution">
    <text evidence="6">The sequence shown here is derived from an EMBL/GenBank/DDBJ whole genome shotgun (WGS) entry which is preliminary data.</text>
</comment>
<dbReference type="RefSeq" id="WP_201360544.1">
    <property type="nucleotide sequence ID" value="NZ_BNJJ01000002.1"/>
</dbReference>
<dbReference type="SUPFAM" id="SSF53850">
    <property type="entry name" value="Periplasmic binding protein-like II"/>
    <property type="match status" value="1"/>
</dbReference>
<evidence type="ECO:0000313" key="6">
    <source>
        <dbReference type="EMBL" id="GHO82905.1"/>
    </source>
</evidence>
<evidence type="ECO:0000256" key="3">
    <source>
        <dbReference type="ARBA" id="ARBA00022448"/>
    </source>
</evidence>
<proteinExistence type="inferred from homology"/>